<keyword evidence="3" id="KW-1185">Reference proteome</keyword>
<dbReference type="Gene3D" id="2.80.10.50">
    <property type="match status" value="1"/>
</dbReference>
<protein>
    <submittedName>
        <fullName evidence="2">Uncharacterized protein</fullName>
    </submittedName>
</protein>
<reference evidence="2 3" key="1">
    <citation type="submission" date="2020-08" db="EMBL/GenBank/DDBJ databases">
        <title>Whole genome shotgun sequence of Actinoplanes ianthinogenes NBRC 13996.</title>
        <authorList>
            <person name="Komaki H."/>
            <person name="Tamura T."/>
        </authorList>
    </citation>
    <scope>NUCLEOTIDE SEQUENCE [LARGE SCALE GENOMIC DNA]</scope>
    <source>
        <strain evidence="2 3">NBRC 13996</strain>
    </source>
</reference>
<feature type="chain" id="PRO_5047276459" evidence="1">
    <location>
        <begin position="31"/>
        <end position="200"/>
    </location>
</feature>
<proteinExistence type="predicted"/>
<keyword evidence="1" id="KW-0732">Signal</keyword>
<evidence type="ECO:0000313" key="2">
    <source>
        <dbReference type="EMBL" id="BCJ41299.1"/>
    </source>
</evidence>
<dbReference type="EMBL" id="AP023356">
    <property type="protein sequence ID" value="BCJ41299.1"/>
    <property type="molecule type" value="Genomic_DNA"/>
</dbReference>
<dbReference type="Proteomes" id="UP000676967">
    <property type="component" value="Chromosome"/>
</dbReference>
<evidence type="ECO:0000256" key="1">
    <source>
        <dbReference type="SAM" id="SignalP"/>
    </source>
</evidence>
<evidence type="ECO:0000313" key="3">
    <source>
        <dbReference type="Proteomes" id="UP000676967"/>
    </source>
</evidence>
<name>A0ABM7LPV1_9ACTN</name>
<accession>A0ABM7LPV1</accession>
<organism evidence="2 3">
    <name type="scientific">Actinoplanes ianthinogenes</name>
    <dbReference type="NCBI Taxonomy" id="122358"/>
    <lineage>
        <taxon>Bacteria</taxon>
        <taxon>Bacillati</taxon>
        <taxon>Actinomycetota</taxon>
        <taxon>Actinomycetes</taxon>
        <taxon>Micromonosporales</taxon>
        <taxon>Micromonosporaceae</taxon>
        <taxon>Actinoplanes</taxon>
    </lineage>
</organism>
<dbReference type="RefSeq" id="WP_189336643.1">
    <property type="nucleotide sequence ID" value="NZ_AP023356.1"/>
</dbReference>
<dbReference type="SUPFAM" id="SSF50405">
    <property type="entry name" value="Actin-crosslinking proteins"/>
    <property type="match status" value="1"/>
</dbReference>
<feature type="signal peptide" evidence="1">
    <location>
        <begin position="1"/>
        <end position="30"/>
    </location>
</feature>
<sequence>MNRFRYAFAALTAAALTVTTMVVSPAVAQAAAPEYSHCQQNLVIVSSSDEVVSAELGYTGSNANMLRARAGDRFGPWEQFVICWKEFNFPYHLNSAEVIIGSLAAGKWVSAEYGYTGSRYAMLRARADQIGPWETFKMRSLGNGDVVIASSQGYVSVERDYTGSTNRMLRARGQQIGPWETFRIVDTETGQSLHYLFPNW</sequence>
<gene>
    <name evidence="2" type="ORF">Aiant_19560</name>
</gene>
<dbReference type="InterPro" id="IPR008999">
    <property type="entry name" value="Actin-crosslinking"/>
</dbReference>
<dbReference type="CDD" id="cd00257">
    <property type="entry name" value="beta-trefoil_FSCN-like"/>
    <property type="match status" value="1"/>
</dbReference>